<evidence type="ECO:0000256" key="7">
    <source>
        <dbReference type="ARBA" id="ARBA00023237"/>
    </source>
</evidence>
<keyword evidence="6" id="KW-0472">Membrane</keyword>
<dbReference type="Gene3D" id="1.20.1600.10">
    <property type="entry name" value="Outer membrane efflux proteins (OEP)"/>
    <property type="match status" value="1"/>
</dbReference>
<evidence type="ECO:0000256" key="5">
    <source>
        <dbReference type="ARBA" id="ARBA00022692"/>
    </source>
</evidence>
<dbReference type="SUPFAM" id="SSF56954">
    <property type="entry name" value="Outer membrane efflux proteins (OEP)"/>
    <property type="match status" value="1"/>
</dbReference>
<dbReference type="Proteomes" id="UP000535182">
    <property type="component" value="Unassembled WGS sequence"/>
</dbReference>
<evidence type="ECO:0000256" key="2">
    <source>
        <dbReference type="ARBA" id="ARBA00007613"/>
    </source>
</evidence>
<keyword evidence="5" id="KW-0812">Transmembrane</keyword>
<evidence type="ECO:0000256" key="3">
    <source>
        <dbReference type="ARBA" id="ARBA00022448"/>
    </source>
</evidence>
<name>A0A9X0QAX0_9BACT</name>
<dbReference type="PANTHER" id="PTHR30026">
    <property type="entry name" value="OUTER MEMBRANE PROTEIN TOLC"/>
    <property type="match status" value="1"/>
</dbReference>
<comment type="caution">
    <text evidence="8">The sequence shown here is derived from an EMBL/GenBank/DDBJ whole genome shotgun (WGS) entry which is preliminary data.</text>
</comment>
<dbReference type="InterPro" id="IPR003423">
    <property type="entry name" value="OMP_efflux"/>
</dbReference>
<keyword evidence="4" id="KW-1134">Transmembrane beta strand</keyword>
<evidence type="ECO:0000256" key="6">
    <source>
        <dbReference type="ARBA" id="ARBA00023136"/>
    </source>
</evidence>
<comment type="subcellular location">
    <subcellularLocation>
        <location evidence="1">Cell outer membrane</location>
    </subcellularLocation>
</comment>
<gene>
    <name evidence="8" type="ORF">HDF14_000611</name>
</gene>
<dbReference type="GO" id="GO:0015288">
    <property type="term" value="F:porin activity"/>
    <property type="evidence" value="ECO:0007669"/>
    <property type="project" value="TreeGrafter"/>
</dbReference>
<evidence type="ECO:0000313" key="9">
    <source>
        <dbReference type="Proteomes" id="UP000535182"/>
    </source>
</evidence>
<dbReference type="GO" id="GO:0009279">
    <property type="term" value="C:cell outer membrane"/>
    <property type="evidence" value="ECO:0007669"/>
    <property type="project" value="UniProtKB-SubCell"/>
</dbReference>
<dbReference type="PANTHER" id="PTHR30026:SF20">
    <property type="entry name" value="OUTER MEMBRANE PROTEIN TOLC"/>
    <property type="match status" value="1"/>
</dbReference>
<dbReference type="InterPro" id="IPR051906">
    <property type="entry name" value="TolC-like"/>
</dbReference>
<dbReference type="AlphaFoldDB" id="A0A9X0QAX0"/>
<dbReference type="Pfam" id="PF02321">
    <property type="entry name" value="OEP"/>
    <property type="match status" value="2"/>
</dbReference>
<dbReference type="RefSeq" id="WP_183973341.1">
    <property type="nucleotide sequence ID" value="NZ_JACHEB010000001.1"/>
</dbReference>
<evidence type="ECO:0000313" key="8">
    <source>
        <dbReference type="EMBL" id="MBB5327017.1"/>
    </source>
</evidence>
<reference evidence="8 9" key="1">
    <citation type="submission" date="2020-08" db="EMBL/GenBank/DDBJ databases">
        <title>Genomic Encyclopedia of Type Strains, Phase IV (KMG-V): Genome sequencing to study the core and pangenomes of soil and plant-associated prokaryotes.</title>
        <authorList>
            <person name="Whitman W."/>
        </authorList>
    </citation>
    <scope>NUCLEOTIDE SEQUENCE [LARGE SCALE GENOMIC DNA]</scope>
    <source>
        <strain evidence="8 9">X5P2</strain>
    </source>
</reference>
<sequence length="453" mass="50456">MSTGASFSGPSRIVAAVLCLLLVVTVFCKYGLAQSSPDPSPQSLPLTLKDAVNLALKQNPQVVALRLLSLESDRNRQISRAALLPQANLTSLGAVRQYNLASVERTTTRRTGGPFQYIQAGPAWSQSLFNLPLFRNYQISSEGVREAHAQENVTREDVTASVVTQYILVLRAFATYDAAKVRVALAERLYEQASSLQKTGIGLNIDTTRAQVELQNERQNLIDAETETHTSNYILAELLNLPRDQEPVVTDKLQFFDLPEFEETAAINTAFVNRPEMQVQTSQERITNLERKSALDERAPQIDFTGIWLYQGSRFDNGIPAYRYQIAFNMPLFTGGRIHAEVARANLEQKRIAQNRQLLEARIVREVKSAIVELEAARKNVDVANLGLQLANDEVAQAQRRFAAGVTTNIEVVTAQDALARANSNQIDALYRFNQFRVDLARAMGEVQNTYAK</sequence>
<evidence type="ECO:0000256" key="4">
    <source>
        <dbReference type="ARBA" id="ARBA00022452"/>
    </source>
</evidence>
<dbReference type="GO" id="GO:1990281">
    <property type="term" value="C:efflux pump complex"/>
    <property type="evidence" value="ECO:0007669"/>
    <property type="project" value="TreeGrafter"/>
</dbReference>
<keyword evidence="7" id="KW-0998">Cell outer membrane</keyword>
<accession>A0A9X0QAX0</accession>
<keyword evidence="9" id="KW-1185">Reference proteome</keyword>
<evidence type="ECO:0000256" key="1">
    <source>
        <dbReference type="ARBA" id="ARBA00004442"/>
    </source>
</evidence>
<dbReference type="GO" id="GO:0015562">
    <property type="term" value="F:efflux transmembrane transporter activity"/>
    <property type="evidence" value="ECO:0007669"/>
    <property type="project" value="InterPro"/>
</dbReference>
<proteinExistence type="inferred from homology"/>
<dbReference type="EMBL" id="JACHEB010000001">
    <property type="protein sequence ID" value="MBB5327017.1"/>
    <property type="molecule type" value="Genomic_DNA"/>
</dbReference>
<comment type="similarity">
    <text evidence="2">Belongs to the outer membrane factor (OMF) (TC 1.B.17) family.</text>
</comment>
<keyword evidence="3" id="KW-0813">Transport</keyword>
<organism evidence="8 9">
    <name type="scientific">Tunturiibacter gelidiferens</name>
    <dbReference type="NCBI Taxonomy" id="3069689"/>
    <lineage>
        <taxon>Bacteria</taxon>
        <taxon>Pseudomonadati</taxon>
        <taxon>Acidobacteriota</taxon>
        <taxon>Terriglobia</taxon>
        <taxon>Terriglobales</taxon>
        <taxon>Acidobacteriaceae</taxon>
        <taxon>Tunturiibacter</taxon>
    </lineage>
</organism>
<protein>
    <submittedName>
        <fullName evidence="8">Outer membrane protein TolC</fullName>
    </submittedName>
</protein>